<keyword evidence="2 4" id="KW-1133">Transmembrane helix</keyword>
<proteinExistence type="predicted"/>
<dbReference type="EMBL" id="SGXC01000001">
    <property type="protein sequence ID" value="RZS85139.1"/>
    <property type="molecule type" value="Genomic_DNA"/>
</dbReference>
<dbReference type="Proteomes" id="UP000292445">
    <property type="component" value="Unassembled WGS sequence"/>
</dbReference>
<dbReference type="InterPro" id="IPR036259">
    <property type="entry name" value="MFS_trans_sf"/>
</dbReference>
<dbReference type="GO" id="GO:0022857">
    <property type="term" value="F:transmembrane transporter activity"/>
    <property type="evidence" value="ECO:0007669"/>
    <property type="project" value="InterPro"/>
</dbReference>
<feature type="transmembrane region" description="Helical" evidence="4">
    <location>
        <begin position="113"/>
        <end position="138"/>
    </location>
</feature>
<feature type="transmembrane region" description="Helical" evidence="4">
    <location>
        <begin position="89"/>
        <end position="107"/>
    </location>
</feature>
<dbReference type="InterPro" id="IPR050327">
    <property type="entry name" value="Proton-linked_MCT"/>
</dbReference>
<organism evidence="5 6">
    <name type="scientific">Pigmentiphaga kullae</name>
    <dbReference type="NCBI Taxonomy" id="151784"/>
    <lineage>
        <taxon>Bacteria</taxon>
        <taxon>Pseudomonadati</taxon>
        <taxon>Pseudomonadota</taxon>
        <taxon>Betaproteobacteria</taxon>
        <taxon>Burkholderiales</taxon>
        <taxon>Alcaligenaceae</taxon>
        <taxon>Pigmentiphaga</taxon>
    </lineage>
</organism>
<gene>
    <name evidence="5" type="ORF">EV675_1162</name>
</gene>
<feature type="transmembrane region" description="Helical" evidence="4">
    <location>
        <begin position="51"/>
        <end position="77"/>
    </location>
</feature>
<feature type="transmembrane region" description="Helical" evidence="4">
    <location>
        <begin position="313"/>
        <end position="338"/>
    </location>
</feature>
<dbReference type="AlphaFoldDB" id="A0A4Q7NJJ9"/>
<dbReference type="OrthoDB" id="5966585at2"/>
<evidence type="ECO:0000256" key="1">
    <source>
        <dbReference type="ARBA" id="ARBA00022692"/>
    </source>
</evidence>
<dbReference type="PANTHER" id="PTHR11360:SF290">
    <property type="entry name" value="MONOCARBOXYLATE MFS PERMEASE"/>
    <property type="match status" value="1"/>
</dbReference>
<evidence type="ECO:0000256" key="3">
    <source>
        <dbReference type="ARBA" id="ARBA00023136"/>
    </source>
</evidence>
<dbReference type="SUPFAM" id="SSF103473">
    <property type="entry name" value="MFS general substrate transporter"/>
    <property type="match status" value="1"/>
</dbReference>
<dbReference type="Pfam" id="PF07690">
    <property type="entry name" value="MFS_1"/>
    <property type="match status" value="1"/>
</dbReference>
<reference evidence="5 6" key="1">
    <citation type="submission" date="2019-02" db="EMBL/GenBank/DDBJ databases">
        <title>Genomic Encyclopedia of Type Strains, Phase IV (KMG-IV): sequencing the most valuable type-strain genomes for metagenomic binning, comparative biology and taxonomic classification.</title>
        <authorList>
            <person name="Goeker M."/>
        </authorList>
    </citation>
    <scope>NUCLEOTIDE SEQUENCE [LARGE SCALE GENOMIC DNA]</scope>
    <source>
        <strain evidence="5 6">K24</strain>
    </source>
</reference>
<feature type="transmembrane region" description="Helical" evidence="4">
    <location>
        <begin position="150"/>
        <end position="168"/>
    </location>
</feature>
<feature type="transmembrane region" description="Helical" evidence="4">
    <location>
        <begin position="255"/>
        <end position="275"/>
    </location>
</feature>
<dbReference type="InterPro" id="IPR011701">
    <property type="entry name" value="MFS"/>
</dbReference>
<feature type="transmembrane region" description="Helical" evidence="4">
    <location>
        <begin position="287"/>
        <end position="307"/>
    </location>
</feature>
<evidence type="ECO:0000256" key="2">
    <source>
        <dbReference type="ARBA" id="ARBA00022989"/>
    </source>
</evidence>
<dbReference type="PANTHER" id="PTHR11360">
    <property type="entry name" value="MONOCARBOXYLATE TRANSPORTER"/>
    <property type="match status" value="1"/>
</dbReference>
<comment type="caution">
    <text evidence="5">The sequence shown here is derived from an EMBL/GenBank/DDBJ whole genome shotgun (WGS) entry which is preliminary data.</text>
</comment>
<keyword evidence="3 4" id="KW-0472">Membrane</keyword>
<keyword evidence="1 4" id="KW-0812">Transmembrane</keyword>
<evidence type="ECO:0000313" key="5">
    <source>
        <dbReference type="EMBL" id="RZS85139.1"/>
    </source>
</evidence>
<name>A0A4Q7NJJ9_9BURK</name>
<sequence>MSDPTAKPLRPSAAGGITATLVVCLGCAQIVSWGTMHYLVSVFGPAIQAELGWSAGFVHGGFSCALAVMGLSSVWVGRRIDKHGGRAPMMAGCVLGAAGCVTLAAAHHGTVYYMGWVLLGLGMRLALYDAAFAALAHLGGPASRQAMSQVTLFGGLSSTIFWPLGQWLGQEWGWRSALAVYALLLLASSLLYLALPRGHGPDTAGTAPGPDAPDRPAARADVLLYGCIATLALFIQTGMSAHLPGILRGLGWTPGMAVSLSALFGIGQVAGRVGIAATGRRARTLTVNLLPCLLLCLCFAAGLAAGATLPGALAFTLLYGAGNGMATIMRGAIPLALFDARNYGRIVGGVLRPAFMLSAAAPVCFALVIGHVGHAGLLAAALAMATAQLAAALLLRHRHQDSPS</sequence>
<feature type="transmembrane region" description="Helical" evidence="4">
    <location>
        <begin position="12"/>
        <end position="31"/>
    </location>
</feature>
<feature type="transmembrane region" description="Helical" evidence="4">
    <location>
        <begin position="350"/>
        <end position="369"/>
    </location>
</feature>
<keyword evidence="6" id="KW-1185">Reference proteome</keyword>
<protein>
    <submittedName>
        <fullName evidence="5">Fucose permease</fullName>
    </submittedName>
</protein>
<evidence type="ECO:0000313" key="6">
    <source>
        <dbReference type="Proteomes" id="UP000292445"/>
    </source>
</evidence>
<dbReference type="Gene3D" id="1.20.1250.20">
    <property type="entry name" value="MFS general substrate transporter like domains"/>
    <property type="match status" value="1"/>
</dbReference>
<feature type="transmembrane region" description="Helical" evidence="4">
    <location>
        <begin position="375"/>
        <end position="395"/>
    </location>
</feature>
<feature type="transmembrane region" description="Helical" evidence="4">
    <location>
        <begin position="174"/>
        <end position="195"/>
    </location>
</feature>
<evidence type="ECO:0000256" key="4">
    <source>
        <dbReference type="SAM" id="Phobius"/>
    </source>
</evidence>
<feature type="transmembrane region" description="Helical" evidence="4">
    <location>
        <begin position="222"/>
        <end position="243"/>
    </location>
</feature>
<accession>A0A4Q7NJJ9</accession>
<dbReference type="RefSeq" id="WP_130356403.1">
    <property type="nucleotide sequence ID" value="NZ_SGXC01000001.1"/>
</dbReference>